<reference evidence="2" key="1">
    <citation type="submission" date="2022-03" db="EMBL/GenBank/DDBJ databases">
        <authorList>
            <person name="Alioto T."/>
            <person name="Alioto T."/>
            <person name="Gomez Garrido J."/>
        </authorList>
    </citation>
    <scope>NUCLEOTIDE SEQUENCE</scope>
</reference>
<gene>
    <name evidence="2" type="ORF">PECUL_23A011964</name>
</gene>
<sequence length="106" mass="11911">MDESNNEHALLDAGDKGTETPGNRDLTNRRGQSNAHTYQKAMLMSGKHKTDTEVATTNPTPGQKETHHKTGSRDPEGRAQITQGDSTNKYTNPREYRDRVPYLTKR</sequence>
<evidence type="ECO:0000313" key="3">
    <source>
        <dbReference type="Proteomes" id="UP001295444"/>
    </source>
</evidence>
<accession>A0AAD1S9H3</accession>
<proteinExistence type="predicted"/>
<name>A0AAD1S9H3_PELCU</name>
<feature type="region of interest" description="Disordered" evidence="1">
    <location>
        <begin position="1"/>
        <end position="106"/>
    </location>
</feature>
<dbReference type="AlphaFoldDB" id="A0AAD1S9H3"/>
<feature type="compositionally biased region" description="Polar residues" evidence="1">
    <location>
        <begin position="53"/>
        <end position="63"/>
    </location>
</feature>
<feature type="compositionally biased region" description="Polar residues" evidence="1">
    <location>
        <begin position="80"/>
        <end position="91"/>
    </location>
</feature>
<feature type="compositionally biased region" description="Basic and acidic residues" evidence="1">
    <location>
        <begin position="1"/>
        <end position="18"/>
    </location>
</feature>
<organism evidence="2 3">
    <name type="scientific">Pelobates cultripes</name>
    <name type="common">Western spadefoot toad</name>
    <dbReference type="NCBI Taxonomy" id="61616"/>
    <lineage>
        <taxon>Eukaryota</taxon>
        <taxon>Metazoa</taxon>
        <taxon>Chordata</taxon>
        <taxon>Craniata</taxon>
        <taxon>Vertebrata</taxon>
        <taxon>Euteleostomi</taxon>
        <taxon>Amphibia</taxon>
        <taxon>Batrachia</taxon>
        <taxon>Anura</taxon>
        <taxon>Pelobatoidea</taxon>
        <taxon>Pelobatidae</taxon>
        <taxon>Pelobates</taxon>
    </lineage>
</organism>
<dbReference type="EMBL" id="OW240916">
    <property type="protein sequence ID" value="CAH2295478.1"/>
    <property type="molecule type" value="Genomic_DNA"/>
</dbReference>
<evidence type="ECO:0000256" key="1">
    <source>
        <dbReference type="SAM" id="MobiDB-lite"/>
    </source>
</evidence>
<dbReference type="Proteomes" id="UP001295444">
    <property type="component" value="Chromosome 05"/>
</dbReference>
<protein>
    <submittedName>
        <fullName evidence="2">Uncharacterized protein</fullName>
    </submittedName>
</protein>
<keyword evidence="3" id="KW-1185">Reference proteome</keyword>
<evidence type="ECO:0000313" key="2">
    <source>
        <dbReference type="EMBL" id="CAH2295478.1"/>
    </source>
</evidence>